<feature type="domain" description="Response regulatory" evidence="2">
    <location>
        <begin position="18"/>
        <end position="141"/>
    </location>
</feature>
<evidence type="ECO:0000313" key="3">
    <source>
        <dbReference type="EMBL" id="TSJ35905.1"/>
    </source>
</evidence>
<dbReference type="EMBL" id="VLPK01000008">
    <property type="protein sequence ID" value="TSJ35905.1"/>
    <property type="molecule type" value="Genomic_DNA"/>
</dbReference>
<evidence type="ECO:0000259" key="2">
    <source>
        <dbReference type="PROSITE" id="PS50110"/>
    </source>
</evidence>
<proteinExistence type="predicted"/>
<dbReference type="Gene3D" id="3.40.50.2300">
    <property type="match status" value="1"/>
</dbReference>
<name>A0A556M7U6_9SPHI</name>
<evidence type="ECO:0000256" key="1">
    <source>
        <dbReference type="PROSITE-ProRule" id="PRU00169"/>
    </source>
</evidence>
<dbReference type="AlphaFoldDB" id="A0A556M7U6"/>
<dbReference type="GO" id="GO:0000160">
    <property type="term" value="P:phosphorelay signal transduction system"/>
    <property type="evidence" value="ECO:0007669"/>
    <property type="project" value="InterPro"/>
</dbReference>
<dbReference type="Pfam" id="PF00072">
    <property type="entry name" value="Response_reg"/>
    <property type="match status" value="1"/>
</dbReference>
<gene>
    <name evidence="3" type="ORF">FO440_23585</name>
</gene>
<comment type="caution">
    <text evidence="3">The sequence shown here is derived from an EMBL/GenBank/DDBJ whole genome shotgun (WGS) entry which is preliminary data.</text>
</comment>
<dbReference type="SUPFAM" id="SSF52172">
    <property type="entry name" value="CheY-like"/>
    <property type="match status" value="1"/>
</dbReference>
<dbReference type="InterPro" id="IPR001789">
    <property type="entry name" value="Sig_transdc_resp-reg_receiver"/>
</dbReference>
<reference evidence="3 4" key="1">
    <citation type="submission" date="2019-07" db="EMBL/GenBank/DDBJ databases">
        <authorList>
            <person name="Huq M.A."/>
        </authorList>
    </citation>
    <scope>NUCLEOTIDE SEQUENCE [LARGE SCALE GENOMIC DNA]</scope>
    <source>
        <strain evidence="3 4">MAH-19</strain>
    </source>
</reference>
<organism evidence="3 4">
    <name type="scientific">Mucilaginibacter corticis</name>
    <dbReference type="NCBI Taxonomy" id="2597670"/>
    <lineage>
        <taxon>Bacteria</taxon>
        <taxon>Pseudomonadati</taxon>
        <taxon>Bacteroidota</taxon>
        <taxon>Sphingobacteriia</taxon>
        <taxon>Sphingobacteriales</taxon>
        <taxon>Sphingobacteriaceae</taxon>
        <taxon>Mucilaginibacter</taxon>
    </lineage>
</organism>
<keyword evidence="4" id="KW-1185">Reference proteome</keyword>
<sequence>MLSLPARKLTLNRLQTKTLLVLDDDVQFHRILTLANKPNFFHHIDHHYEVDALIRYLTANQQSKANLPDVIFVDLSLPVNDGWSFLNAFEVIRSSLCKQITVYILTASVRKADRERASGYTFVKQYISKPFTMDQFREIAA</sequence>
<dbReference type="SMART" id="SM00448">
    <property type="entry name" value="REC"/>
    <property type="match status" value="1"/>
</dbReference>
<evidence type="ECO:0000313" key="4">
    <source>
        <dbReference type="Proteomes" id="UP000318733"/>
    </source>
</evidence>
<dbReference type="PROSITE" id="PS50110">
    <property type="entry name" value="RESPONSE_REGULATORY"/>
    <property type="match status" value="1"/>
</dbReference>
<dbReference type="Proteomes" id="UP000318733">
    <property type="component" value="Unassembled WGS sequence"/>
</dbReference>
<dbReference type="InterPro" id="IPR011006">
    <property type="entry name" value="CheY-like_superfamily"/>
</dbReference>
<keyword evidence="1" id="KW-0597">Phosphoprotein</keyword>
<accession>A0A556M7U6</accession>
<protein>
    <submittedName>
        <fullName evidence="3">Response regulator</fullName>
    </submittedName>
</protein>
<feature type="modified residue" description="4-aspartylphosphate" evidence="1">
    <location>
        <position position="74"/>
    </location>
</feature>
<dbReference type="OrthoDB" id="1524091at2"/>